<organism evidence="1 3">
    <name type="scientific">Medicago truncatula</name>
    <name type="common">Barrel medic</name>
    <name type="synonym">Medicago tribuloides</name>
    <dbReference type="NCBI Taxonomy" id="3880"/>
    <lineage>
        <taxon>Eukaryota</taxon>
        <taxon>Viridiplantae</taxon>
        <taxon>Streptophyta</taxon>
        <taxon>Embryophyta</taxon>
        <taxon>Tracheophyta</taxon>
        <taxon>Spermatophyta</taxon>
        <taxon>Magnoliopsida</taxon>
        <taxon>eudicotyledons</taxon>
        <taxon>Gunneridae</taxon>
        <taxon>Pentapetalae</taxon>
        <taxon>rosids</taxon>
        <taxon>fabids</taxon>
        <taxon>Fabales</taxon>
        <taxon>Fabaceae</taxon>
        <taxon>Papilionoideae</taxon>
        <taxon>50 kb inversion clade</taxon>
        <taxon>NPAAA clade</taxon>
        <taxon>Hologalegina</taxon>
        <taxon>IRL clade</taxon>
        <taxon>Trifolieae</taxon>
        <taxon>Medicago</taxon>
    </lineage>
</organism>
<dbReference type="EMBL" id="CM001222">
    <property type="protein sequence ID" value="KEH26253.1"/>
    <property type="molecule type" value="Genomic_DNA"/>
</dbReference>
<reference evidence="2" key="3">
    <citation type="submission" date="2015-04" db="UniProtKB">
        <authorList>
            <consortium name="EnsemblPlants"/>
        </authorList>
    </citation>
    <scope>IDENTIFICATION</scope>
    <source>
        <strain evidence="2">cv. Jemalong A17</strain>
    </source>
</reference>
<name>A0A072UB03_MEDTR</name>
<accession>A0A072UB03</accession>
<proteinExistence type="predicted"/>
<reference evidence="1 3" key="2">
    <citation type="journal article" date="2014" name="BMC Genomics">
        <title>An improved genome release (version Mt4.0) for the model legume Medicago truncatula.</title>
        <authorList>
            <person name="Tang H."/>
            <person name="Krishnakumar V."/>
            <person name="Bidwell S."/>
            <person name="Rosen B."/>
            <person name="Chan A."/>
            <person name="Zhou S."/>
            <person name="Gentzbittel L."/>
            <person name="Childs K.L."/>
            <person name="Yandell M."/>
            <person name="Gundlach H."/>
            <person name="Mayer K.F."/>
            <person name="Schwartz D.C."/>
            <person name="Town C.D."/>
        </authorList>
    </citation>
    <scope>GENOME REANNOTATION</scope>
    <source>
        <strain evidence="1">A17</strain>
        <strain evidence="2 3">cv. Jemalong A17</strain>
    </source>
</reference>
<evidence type="ECO:0000313" key="3">
    <source>
        <dbReference type="Proteomes" id="UP000002051"/>
    </source>
</evidence>
<protein>
    <submittedName>
        <fullName evidence="1 2">Uncharacterized protein</fullName>
    </submittedName>
</protein>
<gene>
    <name evidence="1" type="ordered locus">MTR_6g048470</name>
</gene>
<evidence type="ECO:0000313" key="1">
    <source>
        <dbReference type="EMBL" id="KEH26253.1"/>
    </source>
</evidence>
<sequence>MTCLRLLKLKGPLWDLKDDFGKNEKLKIQQEDVFYDQLTHPCHHMVFNKALKDSRNKGLIFERHSMNKKHCVESLRGIMRRIASSNNSRLIDQEDIVFLYRREHYQL</sequence>
<dbReference type="Proteomes" id="UP000002051">
    <property type="component" value="Chromosome 6"/>
</dbReference>
<reference evidence="1 3" key="1">
    <citation type="journal article" date="2011" name="Nature">
        <title>The Medicago genome provides insight into the evolution of rhizobial symbioses.</title>
        <authorList>
            <person name="Young N.D."/>
            <person name="Debelle F."/>
            <person name="Oldroyd G.E."/>
            <person name="Geurts R."/>
            <person name="Cannon S.B."/>
            <person name="Udvardi M.K."/>
            <person name="Benedito V.A."/>
            <person name="Mayer K.F."/>
            <person name="Gouzy J."/>
            <person name="Schoof H."/>
            <person name="Van de Peer Y."/>
            <person name="Proost S."/>
            <person name="Cook D.R."/>
            <person name="Meyers B.C."/>
            <person name="Spannagl M."/>
            <person name="Cheung F."/>
            <person name="De Mita S."/>
            <person name="Krishnakumar V."/>
            <person name="Gundlach H."/>
            <person name="Zhou S."/>
            <person name="Mudge J."/>
            <person name="Bharti A.K."/>
            <person name="Murray J.D."/>
            <person name="Naoumkina M.A."/>
            <person name="Rosen B."/>
            <person name="Silverstein K.A."/>
            <person name="Tang H."/>
            <person name="Rombauts S."/>
            <person name="Zhao P.X."/>
            <person name="Zhou P."/>
            <person name="Barbe V."/>
            <person name="Bardou P."/>
            <person name="Bechner M."/>
            <person name="Bellec A."/>
            <person name="Berger A."/>
            <person name="Berges H."/>
            <person name="Bidwell S."/>
            <person name="Bisseling T."/>
            <person name="Choisne N."/>
            <person name="Couloux A."/>
            <person name="Denny R."/>
            <person name="Deshpande S."/>
            <person name="Dai X."/>
            <person name="Doyle J.J."/>
            <person name="Dudez A.M."/>
            <person name="Farmer A.D."/>
            <person name="Fouteau S."/>
            <person name="Franken C."/>
            <person name="Gibelin C."/>
            <person name="Gish J."/>
            <person name="Goldstein S."/>
            <person name="Gonzalez A.J."/>
            <person name="Green P.J."/>
            <person name="Hallab A."/>
            <person name="Hartog M."/>
            <person name="Hua A."/>
            <person name="Humphray S.J."/>
            <person name="Jeong D.H."/>
            <person name="Jing Y."/>
            <person name="Jocker A."/>
            <person name="Kenton S.M."/>
            <person name="Kim D.J."/>
            <person name="Klee K."/>
            <person name="Lai H."/>
            <person name="Lang C."/>
            <person name="Lin S."/>
            <person name="Macmil S.L."/>
            <person name="Magdelenat G."/>
            <person name="Matthews L."/>
            <person name="McCorrison J."/>
            <person name="Monaghan E.L."/>
            <person name="Mun J.H."/>
            <person name="Najar F.Z."/>
            <person name="Nicholson C."/>
            <person name="Noirot C."/>
            <person name="O'Bleness M."/>
            <person name="Paule C.R."/>
            <person name="Poulain J."/>
            <person name="Prion F."/>
            <person name="Qin B."/>
            <person name="Qu C."/>
            <person name="Retzel E.F."/>
            <person name="Riddle C."/>
            <person name="Sallet E."/>
            <person name="Samain S."/>
            <person name="Samson N."/>
            <person name="Sanders I."/>
            <person name="Saurat O."/>
            <person name="Scarpelli C."/>
            <person name="Schiex T."/>
            <person name="Segurens B."/>
            <person name="Severin A.J."/>
            <person name="Sherrier D.J."/>
            <person name="Shi R."/>
            <person name="Sims S."/>
            <person name="Singer S.R."/>
            <person name="Sinharoy S."/>
            <person name="Sterck L."/>
            <person name="Viollet A."/>
            <person name="Wang B.B."/>
            <person name="Wang K."/>
            <person name="Wang M."/>
            <person name="Wang X."/>
            <person name="Warfsmann J."/>
            <person name="Weissenbach J."/>
            <person name="White D.D."/>
            <person name="White J.D."/>
            <person name="Wiley G.B."/>
            <person name="Wincker P."/>
            <person name="Xing Y."/>
            <person name="Yang L."/>
            <person name="Yao Z."/>
            <person name="Ying F."/>
            <person name="Zhai J."/>
            <person name="Zhou L."/>
            <person name="Zuber A."/>
            <person name="Denarie J."/>
            <person name="Dixon R.A."/>
            <person name="May G.D."/>
            <person name="Schwartz D.C."/>
            <person name="Rogers J."/>
            <person name="Quetier F."/>
            <person name="Town C.D."/>
            <person name="Roe B.A."/>
        </authorList>
    </citation>
    <scope>NUCLEOTIDE SEQUENCE [LARGE SCALE GENOMIC DNA]</scope>
    <source>
        <strain evidence="1">A17</strain>
        <strain evidence="2 3">cv. Jemalong A17</strain>
    </source>
</reference>
<keyword evidence="3" id="KW-1185">Reference proteome</keyword>
<evidence type="ECO:0000313" key="2">
    <source>
        <dbReference type="EnsemblPlants" id="KEH26253"/>
    </source>
</evidence>
<dbReference type="AlphaFoldDB" id="A0A072UB03"/>
<dbReference type="HOGENOM" id="CLU_2213854_0_0_1"/>
<dbReference type="EnsemblPlants" id="KEH26253">
    <property type="protein sequence ID" value="KEH26253"/>
    <property type="gene ID" value="MTR_6g048470"/>
</dbReference>